<dbReference type="PANTHER" id="PTHR36974">
    <property type="entry name" value="MEMBRANE PROTEIN-RELATED"/>
    <property type="match status" value="1"/>
</dbReference>
<feature type="transmembrane region" description="Helical" evidence="2">
    <location>
        <begin position="93"/>
        <end position="115"/>
    </location>
</feature>
<feature type="compositionally biased region" description="Basic and acidic residues" evidence="1">
    <location>
        <begin position="1"/>
        <end position="10"/>
    </location>
</feature>
<accession>A0A1I4TGJ7</accession>
<dbReference type="STRING" id="260086.SAMN05216207_1002286"/>
<organism evidence="3 4">
    <name type="scientific">Pseudonocardia ammonioxydans</name>
    <dbReference type="NCBI Taxonomy" id="260086"/>
    <lineage>
        <taxon>Bacteria</taxon>
        <taxon>Bacillati</taxon>
        <taxon>Actinomycetota</taxon>
        <taxon>Actinomycetes</taxon>
        <taxon>Pseudonocardiales</taxon>
        <taxon>Pseudonocardiaceae</taxon>
        <taxon>Pseudonocardia</taxon>
    </lineage>
</organism>
<keyword evidence="2" id="KW-1133">Transmembrane helix</keyword>
<dbReference type="AlphaFoldDB" id="A0A1I4TGJ7"/>
<dbReference type="PANTHER" id="PTHR36974:SF1">
    <property type="entry name" value="DOXX FAMILY MEMBRANE PROTEIN"/>
    <property type="match status" value="1"/>
</dbReference>
<dbReference type="Proteomes" id="UP000199614">
    <property type="component" value="Unassembled WGS sequence"/>
</dbReference>
<feature type="transmembrane region" description="Helical" evidence="2">
    <location>
        <begin position="67"/>
        <end position="86"/>
    </location>
</feature>
<feature type="region of interest" description="Disordered" evidence="1">
    <location>
        <begin position="1"/>
        <end position="28"/>
    </location>
</feature>
<protein>
    <submittedName>
        <fullName evidence="3">Uncharacterized membrane protein</fullName>
    </submittedName>
</protein>
<feature type="transmembrane region" description="Helical" evidence="2">
    <location>
        <begin position="121"/>
        <end position="141"/>
    </location>
</feature>
<keyword evidence="2" id="KW-0472">Membrane</keyword>
<reference evidence="3 4" key="1">
    <citation type="submission" date="2016-10" db="EMBL/GenBank/DDBJ databases">
        <authorList>
            <person name="de Groot N.N."/>
        </authorList>
    </citation>
    <scope>NUCLEOTIDE SEQUENCE [LARGE SCALE GENOMIC DNA]</scope>
    <source>
        <strain evidence="3 4">CGMCC 4.1877</strain>
    </source>
</reference>
<evidence type="ECO:0000313" key="3">
    <source>
        <dbReference type="EMBL" id="SFM75918.1"/>
    </source>
</evidence>
<proteinExistence type="predicted"/>
<gene>
    <name evidence="3" type="ORF">SAMN05216207_1002286</name>
</gene>
<sequence>MAADARRSPHPDGTIRGMIRRSPDRTRRDRRTAHALAGLLGTAAVLHVVRPEPFDSIVPESLPGEPRFWTYASGAAEGAVAAALAWPRTRRAGGWAATALFAAVFPANVSMALQWQRKPPVYRAIAWGRLPLQVPLVLWALRIARVRPARSADRVPARG</sequence>
<name>A0A1I4TGJ7_PSUAM</name>
<evidence type="ECO:0000256" key="1">
    <source>
        <dbReference type="SAM" id="MobiDB-lite"/>
    </source>
</evidence>
<evidence type="ECO:0000256" key="2">
    <source>
        <dbReference type="SAM" id="Phobius"/>
    </source>
</evidence>
<evidence type="ECO:0000313" key="4">
    <source>
        <dbReference type="Proteomes" id="UP000199614"/>
    </source>
</evidence>
<dbReference type="EMBL" id="FOUY01000002">
    <property type="protein sequence ID" value="SFM75918.1"/>
    <property type="molecule type" value="Genomic_DNA"/>
</dbReference>
<keyword evidence="4" id="KW-1185">Reference proteome</keyword>
<keyword evidence="2" id="KW-0812">Transmembrane</keyword>